<evidence type="ECO:0000313" key="2">
    <source>
        <dbReference type="EMBL" id="MCM4080883.1"/>
    </source>
</evidence>
<dbReference type="Gene3D" id="2.40.50.180">
    <property type="entry name" value="CheA-289, Domain 4"/>
    <property type="match status" value="1"/>
</dbReference>
<dbReference type="PROSITE" id="PS50851">
    <property type="entry name" value="CHEW"/>
    <property type="match status" value="1"/>
</dbReference>
<feature type="domain" description="CheW-like" evidence="1">
    <location>
        <begin position="3"/>
        <end position="143"/>
    </location>
</feature>
<dbReference type="SMART" id="SM00260">
    <property type="entry name" value="CheW"/>
    <property type="match status" value="1"/>
</dbReference>
<dbReference type="SUPFAM" id="SSF50341">
    <property type="entry name" value="CheW-like"/>
    <property type="match status" value="1"/>
</dbReference>
<name>A0ABT0Y5R6_9ACTN</name>
<reference evidence="2 3" key="1">
    <citation type="submission" date="2022-06" db="EMBL/GenBank/DDBJ databases">
        <title>Actinoplanes abujensis sp. nov., isolated from Nigerian arid soil.</title>
        <authorList>
            <person name="Ding P."/>
        </authorList>
    </citation>
    <scope>NUCLEOTIDE SEQUENCE [LARGE SCALE GENOMIC DNA]</scope>
    <source>
        <strain evidence="3">TRM88002</strain>
    </source>
</reference>
<accession>A0ABT0Y5R6</accession>
<keyword evidence="3" id="KW-1185">Reference proteome</keyword>
<organism evidence="2 3">
    <name type="scientific">Paractinoplanes hotanensis</name>
    <dbReference type="NCBI Taxonomy" id="2906497"/>
    <lineage>
        <taxon>Bacteria</taxon>
        <taxon>Bacillati</taxon>
        <taxon>Actinomycetota</taxon>
        <taxon>Actinomycetes</taxon>
        <taxon>Micromonosporales</taxon>
        <taxon>Micromonosporaceae</taxon>
        <taxon>Paractinoplanes</taxon>
    </lineage>
</organism>
<sequence>MTSRQFVTFDVANEFFGVPVEIVQEVLLNEKYTPMPLAPDGWGGLFNLRGEVIGTVDLQVRFGRPRRSMSGPIVNVVVLVGGEPVSLLVDRIGLVADLDDAAFELPPDTLTGPTRAMIVGSYKTEDRLLLVLDVDECVNTARAAI</sequence>
<evidence type="ECO:0000259" key="1">
    <source>
        <dbReference type="PROSITE" id="PS50851"/>
    </source>
</evidence>
<dbReference type="Proteomes" id="UP001523216">
    <property type="component" value="Unassembled WGS sequence"/>
</dbReference>
<dbReference type="RefSeq" id="WP_251800670.1">
    <property type="nucleotide sequence ID" value="NZ_JAMQOL010000036.1"/>
</dbReference>
<dbReference type="Gene3D" id="2.30.30.40">
    <property type="entry name" value="SH3 Domains"/>
    <property type="match status" value="1"/>
</dbReference>
<dbReference type="PANTHER" id="PTHR22617">
    <property type="entry name" value="CHEMOTAXIS SENSOR HISTIDINE KINASE-RELATED"/>
    <property type="match status" value="1"/>
</dbReference>
<dbReference type="InterPro" id="IPR039315">
    <property type="entry name" value="CheW"/>
</dbReference>
<dbReference type="Pfam" id="PF01584">
    <property type="entry name" value="CheW"/>
    <property type="match status" value="1"/>
</dbReference>
<dbReference type="PANTHER" id="PTHR22617:SF23">
    <property type="entry name" value="CHEMOTAXIS PROTEIN CHEW"/>
    <property type="match status" value="1"/>
</dbReference>
<dbReference type="InterPro" id="IPR002545">
    <property type="entry name" value="CheW-lke_dom"/>
</dbReference>
<dbReference type="InterPro" id="IPR036061">
    <property type="entry name" value="CheW-like_dom_sf"/>
</dbReference>
<evidence type="ECO:0000313" key="3">
    <source>
        <dbReference type="Proteomes" id="UP001523216"/>
    </source>
</evidence>
<protein>
    <submittedName>
        <fullName evidence="2">Chemotaxis protein CheW</fullName>
    </submittedName>
</protein>
<comment type="caution">
    <text evidence="2">The sequence shown here is derived from an EMBL/GenBank/DDBJ whole genome shotgun (WGS) entry which is preliminary data.</text>
</comment>
<dbReference type="EMBL" id="JAMQOL010000036">
    <property type="protein sequence ID" value="MCM4080883.1"/>
    <property type="molecule type" value="Genomic_DNA"/>
</dbReference>
<gene>
    <name evidence="2" type="ORF">LXN57_25235</name>
</gene>
<proteinExistence type="predicted"/>